<protein>
    <submittedName>
        <fullName evidence="1">Uncharacterized protein</fullName>
    </submittedName>
</protein>
<name>A0A7U2HXQ9_PHANO</name>
<evidence type="ECO:0000313" key="2">
    <source>
        <dbReference type="Proteomes" id="UP000663193"/>
    </source>
</evidence>
<reference evidence="2" key="1">
    <citation type="journal article" date="2021" name="BMC Genomics">
        <title>Chromosome-level genome assembly and manually-curated proteome of model necrotroph Parastagonospora nodorum Sn15 reveals a genome-wide trove of candidate effector homologs, and redundancy of virulence-related functions within an accessory chromosome.</title>
        <authorList>
            <person name="Bertazzoni S."/>
            <person name="Jones D.A.B."/>
            <person name="Phan H.T."/>
            <person name="Tan K.-C."/>
            <person name="Hane J.K."/>
        </authorList>
    </citation>
    <scope>NUCLEOTIDE SEQUENCE [LARGE SCALE GENOMIC DNA]</scope>
    <source>
        <strain evidence="2">SN15 / ATCC MYA-4574 / FGSC 10173)</strain>
    </source>
</reference>
<gene>
    <name evidence="1" type="ORF">JI435_402670</name>
</gene>
<keyword evidence="2" id="KW-1185">Reference proteome</keyword>
<evidence type="ECO:0000313" key="1">
    <source>
        <dbReference type="EMBL" id="QRC92551.1"/>
    </source>
</evidence>
<sequence length="66" mass="7427">MESIKWPAQKIGVSDEGLVRWTVDVGCTFERVTCQPMTTSRSAYSSITSFSDLRISNSIIRRKLVS</sequence>
<organism evidence="1 2">
    <name type="scientific">Phaeosphaeria nodorum (strain SN15 / ATCC MYA-4574 / FGSC 10173)</name>
    <name type="common">Glume blotch fungus</name>
    <name type="synonym">Parastagonospora nodorum</name>
    <dbReference type="NCBI Taxonomy" id="321614"/>
    <lineage>
        <taxon>Eukaryota</taxon>
        <taxon>Fungi</taxon>
        <taxon>Dikarya</taxon>
        <taxon>Ascomycota</taxon>
        <taxon>Pezizomycotina</taxon>
        <taxon>Dothideomycetes</taxon>
        <taxon>Pleosporomycetidae</taxon>
        <taxon>Pleosporales</taxon>
        <taxon>Pleosporineae</taxon>
        <taxon>Phaeosphaeriaceae</taxon>
        <taxon>Parastagonospora</taxon>
    </lineage>
</organism>
<dbReference type="AlphaFoldDB" id="A0A7U2HXQ9"/>
<dbReference type="EMBL" id="CP069024">
    <property type="protein sequence ID" value="QRC92551.1"/>
    <property type="molecule type" value="Genomic_DNA"/>
</dbReference>
<accession>A0A7U2HXQ9</accession>
<dbReference type="Proteomes" id="UP000663193">
    <property type="component" value="Chromosome 2"/>
</dbReference>
<proteinExistence type="predicted"/>
<dbReference type="VEuPathDB" id="FungiDB:JI435_402670"/>